<gene>
    <name evidence="2" type="ORF">MT2528_1381</name>
    <name evidence="3" type="ORF">NVI5450_1525</name>
</gene>
<reference evidence="3 5" key="2">
    <citation type="submission" date="2016-11" db="EMBL/GenBank/DDBJ databases">
        <authorList>
            <person name="Jaros S."/>
            <person name="Januszkiewicz K."/>
            <person name="Wedrychowicz H."/>
        </authorList>
    </citation>
    <scope>NUCLEOTIDE SEQUENCE [LARGE SCALE GENOMIC DNA]</scope>
    <source>
        <strain evidence="3">NVI 5450</strain>
    </source>
</reference>
<dbReference type="RefSeq" id="WP_244534151.1">
    <property type="nucleotide sequence ID" value="NZ_CAWQZC010000083.1"/>
</dbReference>
<feature type="chain" id="PRO_5012295362" description="Lipoprotein" evidence="1">
    <location>
        <begin position="26"/>
        <end position="383"/>
    </location>
</feature>
<dbReference type="GeneID" id="61294549"/>
<evidence type="ECO:0000256" key="1">
    <source>
        <dbReference type="SAM" id="SignalP"/>
    </source>
</evidence>
<feature type="signal peptide" evidence="1">
    <location>
        <begin position="1"/>
        <end position="25"/>
    </location>
</feature>
<dbReference type="AlphaFoldDB" id="A0A1L0AXU0"/>
<organism evidence="3 5">
    <name type="scientific">Moritella viscosa</name>
    <dbReference type="NCBI Taxonomy" id="80854"/>
    <lineage>
        <taxon>Bacteria</taxon>
        <taxon>Pseudomonadati</taxon>
        <taxon>Pseudomonadota</taxon>
        <taxon>Gammaproteobacteria</taxon>
        <taxon>Alteromonadales</taxon>
        <taxon>Moritellaceae</taxon>
        <taxon>Moritella</taxon>
    </lineage>
</organism>
<sequence>MSQSLFINGISCALLACLNSAPAIASSNTEIATENGNTAEKLLYQASFGPTPETLLSAQKITRQQWITAQMQLAPSWHYPLTAQYCQRVVTSQFNSADNKRNLNANSVSNTKQEKYRVCLKAQESVWLEHASTAKDQLRQRVAFALSQIFVVSSQESTLAKYGDGLAWYYDLFVKHSFGNYRDLLQDITLSPAMGIYLSMQGNRKANLNENTFPDENYAREVMQLFSIGLHQLDISGQAVLDGNGNKVDSYQQADVENLARVFTGWDLVENKRYGHRRRGRYDTFMALSPKQHDYNEKVLFGQSITAGMKADKELFVSLDILFNHPNVGPFISRQLIQRLVSSNPSPDYIKRIATVFNDNGEGIRGDLAAVVQAILLDDDVKV</sequence>
<dbReference type="Proteomes" id="UP000182660">
    <property type="component" value="Unassembled WGS sequence"/>
</dbReference>
<evidence type="ECO:0000313" key="3">
    <source>
        <dbReference type="EMBL" id="SGY93899.1"/>
    </source>
</evidence>
<dbReference type="InterPro" id="IPR014917">
    <property type="entry name" value="DUF1800"/>
</dbReference>
<dbReference type="EMBL" id="FPLJ01000039">
    <property type="protein sequence ID" value="SGY87887.1"/>
    <property type="molecule type" value="Genomic_DNA"/>
</dbReference>
<name>A0A1L0AXU0_9GAMM</name>
<dbReference type="EMBL" id="FPLD01000049">
    <property type="protein sequence ID" value="SGY93899.1"/>
    <property type="molecule type" value="Genomic_DNA"/>
</dbReference>
<evidence type="ECO:0000313" key="5">
    <source>
        <dbReference type="Proteomes" id="UP000183794"/>
    </source>
</evidence>
<keyword evidence="4" id="KW-1185">Reference proteome</keyword>
<reference evidence="2 4" key="1">
    <citation type="submission" date="2016-11" db="EMBL/GenBank/DDBJ databases">
        <authorList>
            <person name="Klemetsen T."/>
        </authorList>
    </citation>
    <scope>NUCLEOTIDE SEQUENCE [LARGE SCALE GENOMIC DNA]</scope>
    <source>
        <strain evidence="2">MT 2528</strain>
    </source>
</reference>
<keyword evidence="1" id="KW-0732">Signal</keyword>
<proteinExistence type="predicted"/>
<accession>A0A1L0AXU0</accession>
<evidence type="ECO:0000313" key="4">
    <source>
        <dbReference type="Proteomes" id="UP000182660"/>
    </source>
</evidence>
<protein>
    <recommendedName>
        <fullName evidence="6">Lipoprotein</fullName>
    </recommendedName>
</protein>
<evidence type="ECO:0000313" key="2">
    <source>
        <dbReference type="EMBL" id="SGY87887.1"/>
    </source>
</evidence>
<dbReference type="Proteomes" id="UP000183794">
    <property type="component" value="Unassembled WGS sequence"/>
</dbReference>
<dbReference type="Pfam" id="PF08811">
    <property type="entry name" value="DUF1800"/>
    <property type="match status" value="1"/>
</dbReference>
<evidence type="ECO:0008006" key="6">
    <source>
        <dbReference type="Google" id="ProtNLM"/>
    </source>
</evidence>